<feature type="compositionally biased region" description="Basic residues" evidence="1">
    <location>
        <begin position="311"/>
        <end position="323"/>
    </location>
</feature>
<dbReference type="Pfam" id="PF04760">
    <property type="entry name" value="IF2_N"/>
    <property type="match status" value="1"/>
</dbReference>
<dbReference type="EMBL" id="AP024086">
    <property type="protein sequence ID" value="BCL61225.1"/>
    <property type="molecule type" value="Genomic_DNA"/>
</dbReference>
<feature type="compositionally biased region" description="Basic and acidic residues" evidence="1">
    <location>
        <begin position="112"/>
        <end position="126"/>
    </location>
</feature>
<dbReference type="Proteomes" id="UP000826725">
    <property type="component" value="Chromosome"/>
</dbReference>
<feature type="compositionally biased region" description="Basic and acidic residues" evidence="1">
    <location>
        <begin position="133"/>
        <end position="150"/>
    </location>
</feature>
<name>A0A8D5FIA5_9BACT</name>
<gene>
    <name evidence="3" type="ORF">DGMP_19180</name>
</gene>
<feature type="compositionally biased region" description="Basic and acidic residues" evidence="1">
    <location>
        <begin position="158"/>
        <end position="175"/>
    </location>
</feature>
<reference evidence="3" key="1">
    <citation type="submission" date="2020-09" db="EMBL/GenBank/DDBJ databases">
        <title>Desulfogranum mesoprofundum gen. nov., sp. nov., a novel mesophilic, sulfate-reducing chemolithoautotroph isolated from a deep-sea hydrothermal vent chimney in the Suiyo Seamount.</title>
        <authorList>
            <person name="Hashimoto Y."/>
            <person name="Nakagawa S."/>
        </authorList>
    </citation>
    <scope>NUCLEOTIDE SEQUENCE</scope>
    <source>
        <strain evidence="3">KT2</strain>
    </source>
</reference>
<organism evidence="3 4">
    <name type="scientific">Desulfomarina profundi</name>
    <dbReference type="NCBI Taxonomy" id="2772557"/>
    <lineage>
        <taxon>Bacteria</taxon>
        <taxon>Pseudomonadati</taxon>
        <taxon>Thermodesulfobacteriota</taxon>
        <taxon>Desulfobulbia</taxon>
        <taxon>Desulfobulbales</taxon>
        <taxon>Desulfobulbaceae</taxon>
        <taxon>Desulfomarina</taxon>
    </lineage>
</organism>
<evidence type="ECO:0000256" key="1">
    <source>
        <dbReference type="SAM" id="MobiDB-lite"/>
    </source>
</evidence>
<evidence type="ECO:0000259" key="2">
    <source>
        <dbReference type="Pfam" id="PF04760"/>
    </source>
</evidence>
<dbReference type="AlphaFoldDB" id="A0A8D5FIA5"/>
<accession>A0A8D5FIA5</accession>
<feature type="compositionally biased region" description="Basic and acidic residues" evidence="1">
    <location>
        <begin position="187"/>
        <end position="213"/>
    </location>
</feature>
<evidence type="ECO:0000313" key="3">
    <source>
        <dbReference type="EMBL" id="BCL61225.1"/>
    </source>
</evidence>
<feature type="compositionally biased region" description="Basic and acidic residues" evidence="1">
    <location>
        <begin position="277"/>
        <end position="288"/>
    </location>
</feature>
<feature type="compositionally biased region" description="Basic residues" evidence="1">
    <location>
        <begin position="237"/>
        <end position="252"/>
    </location>
</feature>
<protein>
    <recommendedName>
        <fullName evidence="2">Translation initiation factor IF-2 N-terminal domain-containing protein</fullName>
    </recommendedName>
</protein>
<keyword evidence="4" id="KW-1185">Reference proteome</keyword>
<dbReference type="KEGG" id="dbk:DGMP_19180"/>
<feature type="compositionally biased region" description="Basic and acidic residues" evidence="1">
    <location>
        <begin position="84"/>
        <end position="101"/>
    </location>
</feature>
<sequence length="406" mass="44996">MSRIRVYELAKEAGMSSKVLADKLLEHGYDIKGHSSTVDDETAEKIRKTILKSTDTELVEKRISESGKSTVIRRRATVIRRRPKAEPKVEEPVVEKEKEAVPESPAQLDSTSGKDLETAAETKEAVVESEVTPPEKKTVPEEVSGEKQGEPEPVPGKKTAESKELIEEEKGVLEEKDSEIDTPQPQEPERKEAEETVSDKKTPAVKNKVEKKQPIRKNVARVVGTIELPKEETQPSRPRKKGGKPASQRRARPTPAAMAPVADRDDGSRGRKKGKKGAHDGKSDDYRSRGGKKGKKGLKFTHFANDYQARGGKRGRKGGRKAPKPVAPPSEMKASKKRFKVYDSISVGDLAQRMKVKASDVIAKLMGLGSWRPSTSPWMWKPQSSWRLISDMILSRVLLKKSGSRC</sequence>
<feature type="domain" description="Translation initiation factor IF-2 N-terminal" evidence="2">
    <location>
        <begin position="1"/>
        <end position="50"/>
    </location>
</feature>
<feature type="region of interest" description="Disordered" evidence="1">
    <location>
        <begin position="82"/>
        <end position="335"/>
    </location>
</feature>
<proteinExistence type="predicted"/>
<feature type="compositionally biased region" description="Basic residues" evidence="1">
    <location>
        <begin position="289"/>
        <end position="299"/>
    </location>
</feature>
<dbReference type="RefSeq" id="WP_228857255.1">
    <property type="nucleotide sequence ID" value="NZ_AP024086.1"/>
</dbReference>
<dbReference type="InterPro" id="IPR006847">
    <property type="entry name" value="IF2_N"/>
</dbReference>
<evidence type="ECO:0000313" key="4">
    <source>
        <dbReference type="Proteomes" id="UP000826725"/>
    </source>
</evidence>